<feature type="region of interest" description="Disordered" evidence="2">
    <location>
        <begin position="140"/>
        <end position="184"/>
    </location>
</feature>
<dbReference type="EMBL" id="CAJPEV010003140">
    <property type="protein sequence ID" value="CAG0899044.1"/>
    <property type="molecule type" value="Genomic_DNA"/>
</dbReference>
<feature type="compositionally biased region" description="Basic and acidic residues" evidence="2">
    <location>
        <begin position="260"/>
        <end position="270"/>
    </location>
</feature>
<feature type="compositionally biased region" description="Basic and acidic residues" evidence="2">
    <location>
        <begin position="158"/>
        <end position="182"/>
    </location>
</feature>
<dbReference type="EMBL" id="LR902657">
    <property type="protein sequence ID" value="CAD7250903.1"/>
    <property type="molecule type" value="Genomic_DNA"/>
</dbReference>
<reference evidence="3" key="1">
    <citation type="submission" date="2020-11" db="EMBL/GenBank/DDBJ databases">
        <authorList>
            <person name="Tran Van P."/>
        </authorList>
    </citation>
    <scope>NUCLEOTIDE SEQUENCE</scope>
</reference>
<keyword evidence="1" id="KW-0193">Cuticle</keyword>
<dbReference type="Proteomes" id="UP000677054">
    <property type="component" value="Unassembled WGS sequence"/>
</dbReference>
<accession>A0A7R9FQE7</accession>
<dbReference type="Pfam" id="PF00379">
    <property type="entry name" value="Chitin_bind_4"/>
    <property type="match status" value="1"/>
</dbReference>
<proteinExistence type="predicted"/>
<evidence type="ECO:0000313" key="3">
    <source>
        <dbReference type="EMBL" id="CAD7250903.1"/>
    </source>
</evidence>
<dbReference type="AlphaFoldDB" id="A0A7R9FQE7"/>
<evidence type="ECO:0000313" key="4">
    <source>
        <dbReference type="Proteomes" id="UP000677054"/>
    </source>
</evidence>
<gene>
    <name evidence="3" type="ORF">DSTB1V02_LOCUS10672</name>
</gene>
<name>A0A7R9FQE7_9CRUS</name>
<protein>
    <submittedName>
        <fullName evidence="3">Uncharacterized protein</fullName>
    </submittedName>
</protein>
<evidence type="ECO:0000256" key="1">
    <source>
        <dbReference type="PROSITE-ProRule" id="PRU00497"/>
    </source>
</evidence>
<feature type="compositionally biased region" description="Basic and acidic residues" evidence="2">
    <location>
        <begin position="43"/>
        <end position="76"/>
    </location>
</feature>
<feature type="region of interest" description="Disordered" evidence="2">
    <location>
        <begin position="224"/>
        <end position="335"/>
    </location>
</feature>
<dbReference type="GO" id="GO:0042302">
    <property type="term" value="F:structural constituent of cuticle"/>
    <property type="evidence" value="ECO:0007669"/>
    <property type="project" value="UniProtKB-UniRule"/>
</dbReference>
<dbReference type="InterPro" id="IPR000618">
    <property type="entry name" value="Insect_cuticle"/>
</dbReference>
<keyword evidence="4" id="KW-1185">Reference proteome</keyword>
<dbReference type="PROSITE" id="PS51155">
    <property type="entry name" value="CHIT_BIND_RR_2"/>
    <property type="match status" value="1"/>
</dbReference>
<feature type="compositionally biased region" description="Polar residues" evidence="2">
    <location>
        <begin position="143"/>
        <end position="154"/>
    </location>
</feature>
<dbReference type="OrthoDB" id="6382644at2759"/>
<sequence>MGRELELSKARFLGASGVVLQPEHREALDGTPLDMDANPDPGNEERNMMPYPVERRVKDKADEPGQEEGQEKGEGYVVHKQDVGGTYNFGYETKDHSHHQSSLGGVVKGAYTYITPLGIPYRVVYKADDTGFHVLDQGYESLPQPQKQDGSNFQGMPDPDRTDVKKKPFKEEEQDQPIRDGYIHPSPYISPHFHDQFPVQYQPFYSAPSSPFLYSFFNPSYNQQGPMKETEKKEGTSMATTEDEKMEKPGPPVFVLGGEEEQKPEGDKNLKPYGALSPSKDIPKEEDPPKSNQNKKKGENFNSVVIQAGSGGQASPTGDLPFPSASPLHLKPASGGDGPFVFEFPPQPGPASGGSPFMPGFQPQQQTGAFFPTQSFPFPFLGAGPVQTPGLYYAFHSPSSIGGIPSLYSMPMFNQYAPAFHPSSSSFSTYNSASLEHHPPQNSMPVNPVYSPYLVFQQSNGQKGLQGGLQQGYIPVSTYASALGQFPVSAVHDSQVPGGEGHKHKYKYQQVFQAPKEYYENPSSFPLYVFRSAQLRH</sequence>
<feature type="region of interest" description="Disordered" evidence="2">
    <location>
        <begin position="21"/>
        <end position="76"/>
    </location>
</feature>
<organism evidence="3">
    <name type="scientific">Darwinula stevensoni</name>
    <dbReference type="NCBI Taxonomy" id="69355"/>
    <lineage>
        <taxon>Eukaryota</taxon>
        <taxon>Metazoa</taxon>
        <taxon>Ecdysozoa</taxon>
        <taxon>Arthropoda</taxon>
        <taxon>Crustacea</taxon>
        <taxon>Oligostraca</taxon>
        <taxon>Ostracoda</taxon>
        <taxon>Podocopa</taxon>
        <taxon>Podocopida</taxon>
        <taxon>Darwinulocopina</taxon>
        <taxon>Darwinuloidea</taxon>
        <taxon>Darwinulidae</taxon>
        <taxon>Darwinula</taxon>
    </lineage>
</organism>
<evidence type="ECO:0000256" key="2">
    <source>
        <dbReference type="SAM" id="MobiDB-lite"/>
    </source>
</evidence>